<comment type="similarity">
    <text evidence="1">Belongs to the disease resistance NB-LRR family.</text>
</comment>
<evidence type="ECO:0000259" key="7">
    <source>
        <dbReference type="Pfam" id="PF18052"/>
    </source>
</evidence>
<evidence type="ECO:0000256" key="4">
    <source>
        <dbReference type="ARBA" id="ARBA00022741"/>
    </source>
</evidence>
<accession>F2DJY7</accession>
<dbReference type="AlphaFoldDB" id="F2DJY7"/>
<evidence type="ECO:0000256" key="2">
    <source>
        <dbReference type="ARBA" id="ARBA00022614"/>
    </source>
</evidence>
<dbReference type="InterPro" id="IPR044974">
    <property type="entry name" value="Disease_R_plants"/>
</dbReference>
<dbReference type="PRINTS" id="PR00364">
    <property type="entry name" value="DISEASERSIST"/>
</dbReference>
<dbReference type="Gene3D" id="3.40.50.300">
    <property type="entry name" value="P-loop containing nucleotide triphosphate hydrolases"/>
    <property type="match status" value="1"/>
</dbReference>
<reference evidence="8" key="1">
    <citation type="journal article" date="2011" name="Plant Physiol.">
        <title>Comprehensive sequence analysis of 24,783 barley full-length cDNAs derived from 12 clone libraries.</title>
        <authorList>
            <person name="Matsumoto T."/>
            <person name="Tanaka T."/>
            <person name="Sakai H."/>
            <person name="Amano N."/>
            <person name="Kanamori H."/>
            <person name="Kurita K."/>
            <person name="Kikuta A."/>
            <person name="Kamiya K."/>
            <person name="Yamamoto M."/>
            <person name="Ikawa H."/>
            <person name="Fujii N."/>
            <person name="Hori K."/>
            <person name="Itoh T."/>
            <person name="Sato K."/>
        </authorList>
    </citation>
    <scope>NUCLEOTIDE SEQUENCE</scope>
    <source>
        <tissue evidence="8">Shoot and root</tissue>
    </source>
</reference>
<organism evidence="8">
    <name type="scientific">Hordeum vulgare subsp. vulgare</name>
    <name type="common">Domesticated barley</name>
    <dbReference type="NCBI Taxonomy" id="112509"/>
    <lineage>
        <taxon>Eukaryota</taxon>
        <taxon>Viridiplantae</taxon>
        <taxon>Streptophyta</taxon>
        <taxon>Embryophyta</taxon>
        <taxon>Tracheophyta</taxon>
        <taxon>Spermatophyta</taxon>
        <taxon>Magnoliopsida</taxon>
        <taxon>Liliopsida</taxon>
        <taxon>Poales</taxon>
        <taxon>Poaceae</taxon>
        <taxon>BOP clade</taxon>
        <taxon>Pooideae</taxon>
        <taxon>Triticodae</taxon>
        <taxon>Triticeae</taxon>
        <taxon>Hordeinae</taxon>
        <taxon>Hordeum</taxon>
    </lineage>
</organism>
<name>F2DJY7_HORVV</name>
<dbReference type="EMBL" id="AK364205">
    <property type="protein sequence ID" value="BAJ95408.1"/>
    <property type="molecule type" value="mRNA"/>
</dbReference>
<evidence type="ECO:0000313" key="8">
    <source>
        <dbReference type="EMBL" id="BAJ95408.1"/>
    </source>
</evidence>
<proteinExistence type="evidence at transcript level"/>
<protein>
    <submittedName>
        <fullName evidence="8">Predicted protein</fullName>
    </submittedName>
</protein>
<dbReference type="GO" id="GO:0006952">
    <property type="term" value="P:defense response"/>
    <property type="evidence" value="ECO:0007669"/>
    <property type="project" value="UniProtKB-KW"/>
</dbReference>
<dbReference type="Pfam" id="PF18052">
    <property type="entry name" value="Rx_N"/>
    <property type="match status" value="1"/>
</dbReference>
<dbReference type="InterPro" id="IPR036388">
    <property type="entry name" value="WH-like_DNA-bd_sf"/>
</dbReference>
<keyword evidence="5" id="KW-0611">Plant defense</keyword>
<keyword evidence="2" id="KW-0433">Leucine-rich repeat</keyword>
<sequence length="709" mass="80276">ECQDAHAIADISLSLPHSGAAMATAAAVSLLSTKAFNHLDNYGKSDGMEDVKNRLRLAMPKFQAVFNVANLESIRQQSSAPDAWLWRLRDAVEEAEDSIDELEYYQLDAKPKDPKVSGRSSCFGKMKHRFVRSVIKRGNALDNTRKKFTHRHRDTLKRLAKALDGLAKAAEGVEDVFAAIDHLRGTGLEGQSVDDEDGKVFLSNATAFIGRENEKKQIIGWLTNTSDESSETMSNVTGIPIVSVVGHGGMGKTALAQSICEEEEVLKCFNVIWVTVSTTFDATSLTCKILECVTGQKPSVDRLDPLQQYLKEKLKSMNYLLVLDDVWEDKKLHEWERLFAPLRQLNTGSKILLTTRMQSVSNMAASVMGVRRDQCLTLQGLEEDKNLELFNHHVFSGLNSQAYMHFKLIGEQIAKKLGGCPLVTKVTSGHLRGNMTTEYWHRFLDESLESFKSAEHDIISVLRLSYYDLPTELQMCFRYCSLFPVDHEFRKEELVKMWIGSGLISQPTSYSHSLKLKVVDARQKFLEQLGDTANQFLAQLTRKSFFDRKSRARRGVVTNEYYLMNGIMHELARTMSLGECARITDPARFEDEKDTVRHLCIAQLHNFSVEHINKIFCFKKLRTIIIDSNCEAAEDIACALEKVLESSKSLRLIHSKLRNTLNFADKFVNLKHLRYLYLDRMSPDGMRDTSKLHHLTSFHSHSGLHTGIL</sequence>
<dbReference type="Gene3D" id="1.10.8.430">
    <property type="entry name" value="Helical domain of apoptotic protease-activating factors"/>
    <property type="match status" value="1"/>
</dbReference>
<dbReference type="SUPFAM" id="SSF52540">
    <property type="entry name" value="P-loop containing nucleoside triphosphate hydrolases"/>
    <property type="match status" value="1"/>
</dbReference>
<dbReference type="Pfam" id="PF00931">
    <property type="entry name" value="NB-ARC"/>
    <property type="match status" value="1"/>
</dbReference>
<evidence type="ECO:0000256" key="5">
    <source>
        <dbReference type="ARBA" id="ARBA00022821"/>
    </source>
</evidence>
<dbReference type="InterPro" id="IPR002182">
    <property type="entry name" value="NB-ARC"/>
</dbReference>
<feature type="domain" description="NB-ARC" evidence="6">
    <location>
        <begin position="231"/>
        <end position="396"/>
    </location>
</feature>
<feature type="domain" description="Disease resistance N-terminal" evidence="7">
    <location>
        <begin position="27"/>
        <end position="116"/>
    </location>
</feature>
<dbReference type="PANTHER" id="PTHR23155:SF1045">
    <property type="entry name" value="OS12G0204800 PROTEIN"/>
    <property type="match status" value="1"/>
</dbReference>
<dbReference type="InterPro" id="IPR042197">
    <property type="entry name" value="Apaf_helical"/>
</dbReference>
<evidence type="ECO:0000256" key="1">
    <source>
        <dbReference type="ARBA" id="ARBA00008894"/>
    </source>
</evidence>
<keyword evidence="4" id="KW-0547">Nucleotide-binding</keyword>
<keyword evidence="3" id="KW-0677">Repeat</keyword>
<dbReference type="InterPro" id="IPR041118">
    <property type="entry name" value="Rx_N"/>
</dbReference>
<feature type="non-terminal residue" evidence="8">
    <location>
        <position position="1"/>
    </location>
</feature>
<evidence type="ECO:0000256" key="3">
    <source>
        <dbReference type="ARBA" id="ARBA00022737"/>
    </source>
</evidence>
<dbReference type="Gene3D" id="1.10.10.10">
    <property type="entry name" value="Winged helix-like DNA-binding domain superfamily/Winged helix DNA-binding domain"/>
    <property type="match status" value="1"/>
</dbReference>
<dbReference type="PANTHER" id="PTHR23155">
    <property type="entry name" value="DISEASE RESISTANCE PROTEIN RP"/>
    <property type="match status" value="1"/>
</dbReference>
<dbReference type="GO" id="GO:0043531">
    <property type="term" value="F:ADP binding"/>
    <property type="evidence" value="ECO:0007669"/>
    <property type="project" value="InterPro"/>
</dbReference>
<evidence type="ECO:0000259" key="6">
    <source>
        <dbReference type="Pfam" id="PF00931"/>
    </source>
</evidence>
<dbReference type="InterPro" id="IPR027417">
    <property type="entry name" value="P-loop_NTPase"/>
</dbReference>